<gene>
    <name evidence="8" type="primary">uxaC</name>
    <name evidence="8" type="ORF">G1H10_19415</name>
</gene>
<keyword evidence="6 8" id="KW-0413">Isomerase</keyword>
<dbReference type="Proteomes" id="UP000475214">
    <property type="component" value="Unassembled WGS sequence"/>
</dbReference>
<dbReference type="EMBL" id="JAAGOA010000014">
    <property type="protein sequence ID" value="NEE02346.1"/>
    <property type="molecule type" value="Genomic_DNA"/>
</dbReference>
<comment type="catalytic activity">
    <reaction evidence="1">
        <text>D-glucuronate = D-fructuronate</text>
        <dbReference type="Rhea" id="RHEA:13049"/>
        <dbReference type="ChEBI" id="CHEBI:58720"/>
        <dbReference type="ChEBI" id="CHEBI:59863"/>
        <dbReference type="EC" id="5.3.1.12"/>
    </reaction>
</comment>
<evidence type="ECO:0000256" key="1">
    <source>
        <dbReference type="ARBA" id="ARBA00001165"/>
    </source>
</evidence>
<dbReference type="Gene3D" id="3.20.20.140">
    <property type="entry name" value="Metal-dependent hydrolases"/>
    <property type="match status" value="1"/>
</dbReference>
<feature type="region of interest" description="Disordered" evidence="7">
    <location>
        <begin position="1"/>
        <end position="32"/>
    </location>
</feature>
<evidence type="ECO:0000256" key="7">
    <source>
        <dbReference type="SAM" id="MobiDB-lite"/>
    </source>
</evidence>
<evidence type="ECO:0000256" key="4">
    <source>
        <dbReference type="ARBA" id="ARBA00012546"/>
    </source>
</evidence>
<dbReference type="Pfam" id="PF02614">
    <property type="entry name" value="UxaC"/>
    <property type="match status" value="1"/>
</dbReference>
<comment type="caution">
    <text evidence="8">The sequence shown here is derived from an EMBL/GenBank/DDBJ whole genome shotgun (WGS) entry which is preliminary data.</text>
</comment>
<dbReference type="GO" id="GO:0019698">
    <property type="term" value="P:D-galacturonate catabolic process"/>
    <property type="evidence" value="ECO:0007669"/>
    <property type="project" value="TreeGrafter"/>
</dbReference>
<dbReference type="GO" id="GO:0042840">
    <property type="term" value="P:D-glucuronate catabolic process"/>
    <property type="evidence" value="ECO:0007669"/>
    <property type="project" value="TreeGrafter"/>
</dbReference>
<dbReference type="UniPathway" id="UPA00246"/>
<keyword evidence="9" id="KW-1185">Reference proteome</keyword>
<proteinExistence type="inferred from homology"/>
<reference evidence="8 9" key="1">
    <citation type="submission" date="2020-02" db="EMBL/GenBank/DDBJ databases">
        <authorList>
            <person name="Li X.-J."/>
            <person name="Han X.-M."/>
        </authorList>
    </citation>
    <scope>NUCLEOTIDE SEQUENCE [LARGE SCALE GENOMIC DNA]</scope>
    <source>
        <strain evidence="8 9">CCTCC AB 2017055</strain>
    </source>
</reference>
<dbReference type="GO" id="GO:0008880">
    <property type="term" value="F:glucuronate isomerase activity"/>
    <property type="evidence" value="ECO:0007669"/>
    <property type="project" value="UniProtKB-EC"/>
</dbReference>
<dbReference type="InterPro" id="IPR032466">
    <property type="entry name" value="Metal_Hydrolase"/>
</dbReference>
<dbReference type="RefSeq" id="WP_163740809.1">
    <property type="nucleotide sequence ID" value="NZ_JAAGOA010000014.1"/>
</dbReference>
<dbReference type="Gene3D" id="1.10.2020.10">
    <property type="entry name" value="uronate isomerase, domain 2, chain A"/>
    <property type="match status" value="1"/>
</dbReference>
<accession>A0A6L9SAR0</accession>
<sequence length="498" mass="55592">MADDDLARPDSGPRTVRNTHPAQRPHPDRLLPTEPRVRDIARGLYAHVRDRPIVSPHGHVDAHLLARDEPFSDPATLFITPDHYVTRMLHAHGVGLDELGVGREALDEASARAVWRRLCEHWPAFRGTPIRYWLDVELAEIFGVEQRLSLQTADETYDAVAARLAEPEFRPRALYRRFGIDALATTDDPCDDLASHAELRDDPSWQGRVLPTFRPDAYLEPAVPDWPQRIKRLGEAADVDTGSYDGYVAALEARRRYFIEHGATATDHGHADLGTEPLQTAEARRIYAAALAGAATEAEATAFRRHMVTEMARMSCDDGLAMALHPGIVRNHHRPTLRRFGPDTGHDLPVRLEVVRALRPLLERYGTHPGFHLILFTVDETVYSREIAPLAGFYPSVYVGAPWWFLDTPDAIRRFRRAVTDSAGFGKTAGFVDDTRAFCSIPARHDLSRRIDAGVLAEFVAEHRPDEEEAAEVLVELVERQPRVAFKLGDVAGAGATT</sequence>
<evidence type="ECO:0000256" key="3">
    <source>
        <dbReference type="ARBA" id="ARBA00008397"/>
    </source>
</evidence>
<evidence type="ECO:0000256" key="6">
    <source>
        <dbReference type="ARBA" id="ARBA00023235"/>
    </source>
</evidence>
<protein>
    <recommendedName>
        <fullName evidence="5">Uronate isomerase</fullName>
        <ecNumber evidence="4">5.3.1.12</ecNumber>
    </recommendedName>
</protein>
<evidence type="ECO:0000256" key="5">
    <source>
        <dbReference type="ARBA" id="ARBA00020555"/>
    </source>
</evidence>
<comment type="similarity">
    <text evidence="3">Belongs to the metallo-dependent hydrolases superfamily. Uronate isomerase family.</text>
</comment>
<dbReference type="PANTHER" id="PTHR30068">
    <property type="entry name" value="URONATE ISOMERASE"/>
    <property type="match status" value="1"/>
</dbReference>
<evidence type="ECO:0000313" key="8">
    <source>
        <dbReference type="EMBL" id="NEE02346.1"/>
    </source>
</evidence>
<dbReference type="AlphaFoldDB" id="A0A6L9SAR0"/>
<name>A0A6L9SAR0_9ACTN</name>
<dbReference type="SUPFAM" id="SSF51556">
    <property type="entry name" value="Metallo-dependent hydrolases"/>
    <property type="match status" value="1"/>
</dbReference>
<comment type="pathway">
    <text evidence="2">Carbohydrate metabolism; pentose and glucuronate interconversion.</text>
</comment>
<organism evidence="8 9">
    <name type="scientific">Phytoactinopolyspora halotolerans</name>
    <dbReference type="NCBI Taxonomy" id="1981512"/>
    <lineage>
        <taxon>Bacteria</taxon>
        <taxon>Bacillati</taxon>
        <taxon>Actinomycetota</taxon>
        <taxon>Actinomycetes</taxon>
        <taxon>Jiangellales</taxon>
        <taxon>Jiangellaceae</taxon>
        <taxon>Phytoactinopolyspora</taxon>
    </lineage>
</organism>
<evidence type="ECO:0000256" key="2">
    <source>
        <dbReference type="ARBA" id="ARBA00004892"/>
    </source>
</evidence>
<evidence type="ECO:0000313" key="9">
    <source>
        <dbReference type="Proteomes" id="UP000475214"/>
    </source>
</evidence>
<dbReference type="NCBIfam" id="NF002794">
    <property type="entry name" value="PRK02925.1"/>
    <property type="match status" value="1"/>
</dbReference>
<dbReference type="EC" id="5.3.1.12" evidence="4"/>
<dbReference type="InterPro" id="IPR003766">
    <property type="entry name" value="Uronate_isomerase"/>
</dbReference>
<dbReference type="PANTHER" id="PTHR30068:SF4">
    <property type="entry name" value="URONATE ISOMERASE"/>
    <property type="match status" value="1"/>
</dbReference>